<accession>A0ABN8RX49</accession>
<name>A0ABN8RX49_9CNID</name>
<comment type="caution">
    <text evidence="1">The sequence shown here is derived from an EMBL/GenBank/DDBJ whole genome shotgun (WGS) entry which is preliminary data.</text>
</comment>
<gene>
    <name evidence="1" type="ORF">PEVE_00014352</name>
</gene>
<evidence type="ECO:0000313" key="2">
    <source>
        <dbReference type="Proteomes" id="UP001159427"/>
    </source>
</evidence>
<reference evidence="1 2" key="1">
    <citation type="submission" date="2022-05" db="EMBL/GenBank/DDBJ databases">
        <authorList>
            <consortium name="Genoscope - CEA"/>
            <person name="William W."/>
        </authorList>
    </citation>
    <scope>NUCLEOTIDE SEQUENCE [LARGE SCALE GENOMIC DNA]</scope>
</reference>
<keyword evidence="2" id="KW-1185">Reference proteome</keyword>
<proteinExistence type="predicted"/>
<dbReference type="PANTHER" id="PTHR34415">
    <property type="entry name" value="INTEGRASE CATALYTIC DOMAIN-CONTAINING PROTEIN"/>
    <property type="match status" value="1"/>
</dbReference>
<sequence length="383" mass="43652">MAECDLFDVLKSEEIIAKVTKLLQEGCGCSRGSKGGQCCEQFSKEVVLSKLNNCLELSHGELDLVILANIQACTNSEIIGEKRKQSSRSSFLYLNRPICRDMFLNLYRISYSRFRRLKEHYEEHGLSQRVHGNYKRLPHNTLPQAVTEDVKNFLSNDAEENAVLLPGRIPGFKNDDIRLLSSSETKMNQNSSKLLRSANLPDNEKSQCVLAQQEHLNCVQTEREFYRNTCSESKNNLERLADTIEFDEPHDPCSIDTVIHYSFDFAQQIHIPSNPMQPGPIYFKTPHKCGIFGLMCEVVPQQVNYLTDEASDFEEPGKIYFKEYSTFPERSLLLVKFPATLPPAVLPAKVNPQGLSQERKQYLHREIRQFCKPGTEDLVAPAP</sequence>
<evidence type="ECO:0000313" key="1">
    <source>
        <dbReference type="EMBL" id="CAH3182684.1"/>
    </source>
</evidence>
<dbReference type="EMBL" id="CALNXI010002080">
    <property type="protein sequence ID" value="CAH3182684.1"/>
    <property type="molecule type" value="Genomic_DNA"/>
</dbReference>
<organism evidence="1 2">
    <name type="scientific">Porites evermanni</name>
    <dbReference type="NCBI Taxonomy" id="104178"/>
    <lineage>
        <taxon>Eukaryota</taxon>
        <taxon>Metazoa</taxon>
        <taxon>Cnidaria</taxon>
        <taxon>Anthozoa</taxon>
        <taxon>Hexacorallia</taxon>
        <taxon>Scleractinia</taxon>
        <taxon>Fungiina</taxon>
        <taxon>Poritidae</taxon>
        <taxon>Porites</taxon>
    </lineage>
</organism>
<dbReference type="Proteomes" id="UP001159427">
    <property type="component" value="Unassembled WGS sequence"/>
</dbReference>
<protein>
    <submittedName>
        <fullName evidence="1">Uncharacterized protein</fullName>
    </submittedName>
</protein>
<dbReference type="PANTHER" id="PTHR34415:SF1">
    <property type="entry name" value="INTEGRASE CATALYTIC DOMAIN-CONTAINING PROTEIN"/>
    <property type="match status" value="1"/>
</dbReference>